<comment type="caution">
    <text evidence="2">The sequence shown here is derived from an EMBL/GenBank/DDBJ whole genome shotgun (WGS) entry which is preliminary data.</text>
</comment>
<accession>A0A397TAB8</accession>
<feature type="coiled-coil region" evidence="1">
    <location>
        <begin position="291"/>
        <end position="325"/>
    </location>
</feature>
<dbReference type="Proteomes" id="UP000265703">
    <property type="component" value="Unassembled WGS sequence"/>
</dbReference>
<sequence length="406" mass="48336">MEKLELIKGQPINFSAYIKEEVLKRELVCGGTTLKNENEIFIERPITENNLEKTLNEKEDVEKMERDLLELRNFSNETLKQKKNLESKISALEKEKTAKEKEFEETLKECEYHLKQITPSKDEKRLLTLINFYVDKTTRRTDKIEMLESLTRTFFGKDYRCYFDEENNCYAPLKMEYSSCEEYFRDIFIDFLETGVFEKLYDTIEEMIDINYNCKDSFVRDLKLYVGDKKIWDKSIGAGFDNYEFEEYDEKSDDLISLPKNSDSFLSVSIKRYVKKDLLERYRESKFFSNLELVKQELQEQTQKIAQLEKDLLLATKKLVKKNRKMRKCRIISGELSEKLGKIINQGSKPIFIEFELSSEDEDRWTSFFEVKDGDISFFPFNDFYDEIVSTNYCKQKAQETRSART</sequence>
<dbReference type="EMBL" id="QKYT01000106">
    <property type="protein sequence ID" value="RIA93355.1"/>
    <property type="molecule type" value="Genomic_DNA"/>
</dbReference>
<reference evidence="2 3" key="1">
    <citation type="submission" date="2018-06" db="EMBL/GenBank/DDBJ databases">
        <title>Comparative genomics reveals the genomic features of Rhizophagus irregularis, R. cerebriforme, R. diaphanum and Gigaspora rosea, and their symbiotic lifestyle signature.</title>
        <authorList>
            <person name="Morin E."/>
            <person name="San Clemente H."/>
            <person name="Chen E.C.H."/>
            <person name="De La Providencia I."/>
            <person name="Hainaut M."/>
            <person name="Kuo A."/>
            <person name="Kohler A."/>
            <person name="Murat C."/>
            <person name="Tang N."/>
            <person name="Roy S."/>
            <person name="Loubradou J."/>
            <person name="Henrissat B."/>
            <person name="Grigoriev I.V."/>
            <person name="Corradi N."/>
            <person name="Roux C."/>
            <person name="Martin F.M."/>
        </authorList>
    </citation>
    <scope>NUCLEOTIDE SEQUENCE [LARGE SCALE GENOMIC DNA]</scope>
    <source>
        <strain evidence="2 3">DAOM 227022</strain>
    </source>
</reference>
<dbReference type="OrthoDB" id="2448903at2759"/>
<gene>
    <name evidence="2" type="ORF">C1645_819548</name>
</gene>
<keyword evidence="3" id="KW-1185">Reference proteome</keyword>
<feature type="coiled-coil region" evidence="1">
    <location>
        <begin position="51"/>
        <end position="109"/>
    </location>
</feature>
<evidence type="ECO:0000256" key="1">
    <source>
        <dbReference type="SAM" id="Coils"/>
    </source>
</evidence>
<dbReference type="AlphaFoldDB" id="A0A397TAB8"/>
<name>A0A397TAB8_9GLOM</name>
<evidence type="ECO:0000313" key="3">
    <source>
        <dbReference type="Proteomes" id="UP000265703"/>
    </source>
</evidence>
<protein>
    <submittedName>
        <fullName evidence="2">Uncharacterized protein</fullName>
    </submittedName>
</protein>
<organism evidence="2 3">
    <name type="scientific">Glomus cerebriforme</name>
    <dbReference type="NCBI Taxonomy" id="658196"/>
    <lineage>
        <taxon>Eukaryota</taxon>
        <taxon>Fungi</taxon>
        <taxon>Fungi incertae sedis</taxon>
        <taxon>Mucoromycota</taxon>
        <taxon>Glomeromycotina</taxon>
        <taxon>Glomeromycetes</taxon>
        <taxon>Glomerales</taxon>
        <taxon>Glomeraceae</taxon>
        <taxon>Glomus</taxon>
    </lineage>
</organism>
<evidence type="ECO:0000313" key="2">
    <source>
        <dbReference type="EMBL" id="RIA93355.1"/>
    </source>
</evidence>
<keyword evidence="1" id="KW-0175">Coiled coil</keyword>
<proteinExistence type="predicted"/>